<dbReference type="EMBL" id="BEYU01000012">
    <property type="protein sequence ID" value="GBG25459.1"/>
    <property type="molecule type" value="Genomic_DNA"/>
</dbReference>
<proteinExistence type="predicted"/>
<protein>
    <submittedName>
        <fullName evidence="2">Uncharacterized protein</fullName>
    </submittedName>
</protein>
<feature type="transmembrane region" description="Helical" evidence="1">
    <location>
        <begin position="51"/>
        <end position="70"/>
    </location>
</feature>
<accession>A0A2R5G543</accession>
<dbReference type="AlphaFoldDB" id="A0A2R5G543"/>
<gene>
    <name evidence="2" type="ORF">FCC1311_016772</name>
</gene>
<feature type="transmembrane region" description="Helical" evidence="1">
    <location>
        <begin position="26"/>
        <end position="45"/>
    </location>
</feature>
<evidence type="ECO:0000313" key="3">
    <source>
        <dbReference type="Proteomes" id="UP000241890"/>
    </source>
</evidence>
<keyword evidence="1" id="KW-0472">Membrane</keyword>
<keyword evidence="1" id="KW-1133">Transmembrane helix</keyword>
<keyword evidence="3" id="KW-1185">Reference proteome</keyword>
<keyword evidence="1" id="KW-0812">Transmembrane</keyword>
<dbReference type="InParanoid" id="A0A2R5G543"/>
<reference evidence="2 3" key="1">
    <citation type="submission" date="2017-12" db="EMBL/GenBank/DDBJ databases">
        <title>Sequencing, de novo assembly and annotation of complete genome of a new Thraustochytrid species, strain FCC1311.</title>
        <authorList>
            <person name="Sedici K."/>
            <person name="Godart F."/>
            <person name="Aiese Cigliano R."/>
            <person name="Sanseverino W."/>
            <person name="Barakat M."/>
            <person name="Ortet P."/>
            <person name="Marechal E."/>
            <person name="Cagnac O."/>
            <person name="Amato A."/>
        </authorList>
    </citation>
    <scope>NUCLEOTIDE SEQUENCE [LARGE SCALE GENOMIC DNA]</scope>
</reference>
<comment type="caution">
    <text evidence="2">The sequence shown here is derived from an EMBL/GenBank/DDBJ whole genome shotgun (WGS) entry which is preliminary data.</text>
</comment>
<organism evidence="2 3">
    <name type="scientific">Hondaea fermentalgiana</name>
    <dbReference type="NCBI Taxonomy" id="2315210"/>
    <lineage>
        <taxon>Eukaryota</taxon>
        <taxon>Sar</taxon>
        <taxon>Stramenopiles</taxon>
        <taxon>Bigyra</taxon>
        <taxon>Labyrinthulomycetes</taxon>
        <taxon>Thraustochytrida</taxon>
        <taxon>Thraustochytriidae</taxon>
        <taxon>Hondaea</taxon>
    </lineage>
</organism>
<dbReference type="Proteomes" id="UP000241890">
    <property type="component" value="Unassembled WGS sequence"/>
</dbReference>
<evidence type="ECO:0000313" key="2">
    <source>
        <dbReference type="EMBL" id="GBG25459.1"/>
    </source>
</evidence>
<sequence length="176" mass="19604">MEFAHDLVALVPSRARIVTKHLGQSIFLSLSFGLTSGWIGANLFSATVGPLGPYLLGSCVGFGLSTYILWNTERDAAVQYAQLYPEVLRHRLMASFVGMKLPKELENLGQPEFNPRTLSLGPMTWLILSVNTAASEIEEIEKRVAQNAMNHCAKRVISSHQETSMQQQHFTRSTRK</sequence>
<evidence type="ECO:0000256" key="1">
    <source>
        <dbReference type="SAM" id="Phobius"/>
    </source>
</evidence>
<name>A0A2R5G543_9STRA</name>